<dbReference type="OrthoDB" id="1100563at2"/>
<evidence type="ECO:0000256" key="3">
    <source>
        <dbReference type="ARBA" id="ARBA00022692"/>
    </source>
</evidence>
<evidence type="ECO:0000256" key="6">
    <source>
        <dbReference type="ARBA" id="ARBA00023002"/>
    </source>
</evidence>
<comment type="subcellular location">
    <subcellularLocation>
        <location evidence="1">Membrane</location>
        <topology evidence="1">Multi-pass membrane protein</topology>
    </subcellularLocation>
</comment>
<feature type="transmembrane region" description="Helical" evidence="10">
    <location>
        <begin position="171"/>
        <end position="192"/>
    </location>
</feature>
<sequence length="528" mass="59460">MQLFDNQNNADSVVIGLLKELSVNVRSEDIIAELEKHPEYPSMLAISDVLNWFEIDNAAYRIETSELAEVPVPFIAHTLKNDFVVVSKISAGELTVSDHKQKNYKIPVKNAAQFFDGVVLAVQPSLSGYGYPPKNTWSAIFKYKDVIIYLLAGIVLSGILLNNHYFTNLSWQVALLTISKTTGLVTSILLLVQSIDKNNPLIQTLCTGNGKSDCNAILSSKAAKLFSWLSWSEVGFFYFAGTLLALLFSNGSVASLQVLAFLNLVSLPYTFYSIFYQARTAKQWCVLCCTVQALLWIEFIPLVTFLKSPVLLPGVSQWLSILACLALPVATWILLKPLLLKAQQLKTLKPQLQKFKYNKELFDTALQSQPKYALPSDDWSIVLGNVEAATIITMVSNPYCPPCSKTHQELDNWLGRLDDIQLRIVFTADNTENDNKTPVVRHLMALNETGDKALIKRALHDWYEQKQKDYNAWADVYPVQLDENQYYKLNEQKAWCEMAEVKATPTLLINGYVLPADYQVEDIKYMLA</sequence>
<dbReference type="GO" id="GO:0006508">
    <property type="term" value="P:proteolysis"/>
    <property type="evidence" value="ECO:0007669"/>
    <property type="project" value="InterPro"/>
</dbReference>
<proteinExistence type="inferred from homology"/>
<feature type="domain" description="Peptidase C39" evidence="11">
    <location>
        <begin position="2"/>
        <end position="122"/>
    </location>
</feature>
<comment type="similarity">
    <text evidence="2">Belongs to the VKOR family.</text>
</comment>
<feature type="transmembrane region" description="Helical" evidence="10">
    <location>
        <begin position="225"/>
        <end position="248"/>
    </location>
</feature>
<feature type="transmembrane region" description="Helical" evidence="10">
    <location>
        <begin position="146"/>
        <end position="165"/>
    </location>
</feature>
<keyword evidence="6" id="KW-0560">Oxidoreductase</keyword>
<dbReference type="GO" id="GO:0016020">
    <property type="term" value="C:membrane"/>
    <property type="evidence" value="ECO:0007669"/>
    <property type="project" value="UniProtKB-SubCell"/>
</dbReference>
<dbReference type="InterPro" id="IPR036249">
    <property type="entry name" value="Thioredoxin-like_sf"/>
</dbReference>
<evidence type="ECO:0000256" key="10">
    <source>
        <dbReference type="SAM" id="Phobius"/>
    </source>
</evidence>
<keyword evidence="8" id="KW-1015">Disulfide bond</keyword>
<accession>A0A5B8URI0</accession>
<dbReference type="GO" id="GO:0005524">
    <property type="term" value="F:ATP binding"/>
    <property type="evidence" value="ECO:0007669"/>
    <property type="project" value="InterPro"/>
</dbReference>
<keyword evidence="3 10" id="KW-0812">Transmembrane</keyword>
<protein>
    <recommendedName>
        <fullName evidence="11">Peptidase C39 domain-containing protein</fullName>
    </recommendedName>
</protein>
<dbReference type="AlphaFoldDB" id="A0A5B8URI0"/>
<dbReference type="PROSITE" id="PS50990">
    <property type="entry name" value="PEPTIDASE_C39"/>
    <property type="match status" value="1"/>
</dbReference>
<evidence type="ECO:0000256" key="2">
    <source>
        <dbReference type="ARBA" id="ARBA00006214"/>
    </source>
</evidence>
<evidence type="ECO:0000313" key="13">
    <source>
        <dbReference type="Proteomes" id="UP000321479"/>
    </source>
</evidence>
<dbReference type="Pfam" id="PF13462">
    <property type="entry name" value="Thioredoxin_4"/>
    <property type="match status" value="1"/>
</dbReference>
<evidence type="ECO:0000256" key="4">
    <source>
        <dbReference type="ARBA" id="ARBA00022719"/>
    </source>
</evidence>
<dbReference type="InterPro" id="IPR005074">
    <property type="entry name" value="Peptidase_C39"/>
</dbReference>
<evidence type="ECO:0000313" key="12">
    <source>
        <dbReference type="EMBL" id="QEC61673.1"/>
    </source>
</evidence>
<dbReference type="InterPro" id="IPR038354">
    <property type="entry name" value="VKOR_sf"/>
</dbReference>
<feature type="transmembrane region" description="Helical" evidence="10">
    <location>
        <begin position="318"/>
        <end position="339"/>
    </location>
</feature>
<dbReference type="GO" id="GO:0016491">
    <property type="term" value="F:oxidoreductase activity"/>
    <property type="evidence" value="ECO:0007669"/>
    <property type="project" value="UniProtKB-KW"/>
</dbReference>
<keyword evidence="9" id="KW-0676">Redox-active center</keyword>
<evidence type="ECO:0000256" key="9">
    <source>
        <dbReference type="ARBA" id="ARBA00023284"/>
    </source>
</evidence>
<evidence type="ECO:0000259" key="11">
    <source>
        <dbReference type="PROSITE" id="PS50990"/>
    </source>
</evidence>
<feature type="transmembrane region" description="Helical" evidence="10">
    <location>
        <begin position="254"/>
        <end position="272"/>
    </location>
</feature>
<feature type="transmembrane region" description="Helical" evidence="10">
    <location>
        <begin position="284"/>
        <end position="306"/>
    </location>
</feature>
<dbReference type="KEGG" id="mgin:FRZ54_03435"/>
<dbReference type="Gene3D" id="3.90.70.10">
    <property type="entry name" value="Cysteine proteinases"/>
    <property type="match status" value="1"/>
</dbReference>
<evidence type="ECO:0000256" key="1">
    <source>
        <dbReference type="ARBA" id="ARBA00004141"/>
    </source>
</evidence>
<dbReference type="Pfam" id="PF07884">
    <property type="entry name" value="VKOR"/>
    <property type="match status" value="1"/>
</dbReference>
<dbReference type="GO" id="GO:0008233">
    <property type="term" value="F:peptidase activity"/>
    <property type="evidence" value="ECO:0007669"/>
    <property type="project" value="InterPro"/>
</dbReference>
<dbReference type="EMBL" id="CP042436">
    <property type="protein sequence ID" value="QEC61673.1"/>
    <property type="molecule type" value="Genomic_DNA"/>
</dbReference>
<dbReference type="SUPFAM" id="SSF52833">
    <property type="entry name" value="Thioredoxin-like"/>
    <property type="match status" value="1"/>
</dbReference>
<reference evidence="12 13" key="1">
    <citation type="journal article" date="2017" name="Curr. Microbiol.">
        <title>Mucilaginibacter ginsenosidivorans sp. nov., Isolated from Soil of Ginseng Field.</title>
        <authorList>
            <person name="Kim M.M."/>
            <person name="Siddiqi M.Z."/>
            <person name="Im W.T."/>
        </authorList>
    </citation>
    <scope>NUCLEOTIDE SEQUENCE [LARGE SCALE GENOMIC DNA]</scope>
    <source>
        <strain evidence="12 13">Gsoil 3017</strain>
    </source>
</reference>
<dbReference type="Gene3D" id="1.20.1440.130">
    <property type="entry name" value="VKOR domain"/>
    <property type="match status" value="1"/>
</dbReference>
<dbReference type="Pfam" id="PF03412">
    <property type="entry name" value="Peptidase_C39"/>
    <property type="match status" value="1"/>
</dbReference>
<keyword evidence="13" id="KW-1185">Reference proteome</keyword>
<gene>
    <name evidence="12" type="ORF">FRZ54_03435</name>
</gene>
<dbReference type="InterPro" id="IPR012932">
    <property type="entry name" value="VKOR"/>
</dbReference>
<dbReference type="InterPro" id="IPR012336">
    <property type="entry name" value="Thioredoxin-like_fold"/>
</dbReference>
<dbReference type="CDD" id="cd12921">
    <property type="entry name" value="VKOR_4"/>
    <property type="match status" value="1"/>
</dbReference>
<keyword evidence="5 10" id="KW-1133">Transmembrane helix</keyword>
<evidence type="ECO:0000256" key="7">
    <source>
        <dbReference type="ARBA" id="ARBA00023136"/>
    </source>
</evidence>
<dbReference type="RefSeq" id="WP_147030250.1">
    <property type="nucleotide sequence ID" value="NZ_CP042436.1"/>
</dbReference>
<keyword evidence="4" id="KW-0874">Quinone</keyword>
<dbReference type="Gene3D" id="3.40.30.10">
    <property type="entry name" value="Glutaredoxin"/>
    <property type="match status" value="1"/>
</dbReference>
<dbReference type="GO" id="GO:0048038">
    <property type="term" value="F:quinone binding"/>
    <property type="evidence" value="ECO:0007669"/>
    <property type="project" value="UniProtKB-KW"/>
</dbReference>
<evidence type="ECO:0000256" key="8">
    <source>
        <dbReference type="ARBA" id="ARBA00023157"/>
    </source>
</evidence>
<keyword evidence="7 10" id="KW-0472">Membrane</keyword>
<evidence type="ECO:0000256" key="5">
    <source>
        <dbReference type="ARBA" id="ARBA00022989"/>
    </source>
</evidence>
<name>A0A5B8URI0_9SPHI</name>
<organism evidence="12 13">
    <name type="scientific">Mucilaginibacter ginsenosidivorans</name>
    <dbReference type="NCBI Taxonomy" id="398053"/>
    <lineage>
        <taxon>Bacteria</taxon>
        <taxon>Pseudomonadati</taxon>
        <taxon>Bacteroidota</taxon>
        <taxon>Sphingobacteriia</taxon>
        <taxon>Sphingobacteriales</taxon>
        <taxon>Sphingobacteriaceae</taxon>
        <taxon>Mucilaginibacter</taxon>
    </lineage>
</organism>
<dbReference type="Proteomes" id="UP000321479">
    <property type="component" value="Chromosome"/>
</dbReference>